<dbReference type="AlphaFoldDB" id="A0A5E3ZXS4"/>
<keyword evidence="1" id="KW-0812">Transmembrane</keyword>
<keyword evidence="1" id="KW-1133">Transmembrane helix</keyword>
<accession>A0A5E3ZXS4</accession>
<evidence type="ECO:0008006" key="4">
    <source>
        <dbReference type="Google" id="ProtNLM"/>
    </source>
</evidence>
<gene>
    <name evidence="2" type="ORF">LC603019_00658</name>
</gene>
<evidence type="ECO:0000256" key="1">
    <source>
        <dbReference type="SAM" id="Phobius"/>
    </source>
</evidence>
<reference evidence="2 3" key="1">
    <citation type="submission" date="2019-04" db="EMBL/GenBank/DDBJ databases">
        <authorList>
            <person name="Seth-Smith MB H."/>
            <person name="Seth-Smith H."/>
        </authorList>
    </citation>
    <scope>NUCLEOTIDE SEQUENCE [LARGE SCALE GENOMIC DNA]</scope>
    <source>
        <strain evidence="2">USB-603019</strain>
    </source>
</reference>
<dbReference type="Proteomes" id="UP000324288">
    <property type="component" value="Chromosome"/>
</dbReference>
<dbReference type="EMBL" id="LR584267">
    <property type="protein sequence ID" value="VHO00318.1"/>
    <property type="molecule type" value="Genomic_DNA"/>
</dbReference>
<evidence type="ECO:0000313" key="2">
    <source>
        <dbReference type="EMBL" id="VHO00318.1"/>
    </source>
</evidence>
<feature type="transmembrane region" description="Helical" evidence="1">
    <location>
        <begin position="437"/>
        <end position="455"/>
    </location>
</feature>
<name>A0A5E3ZXS4_9ACTN</name>
<keyword evidence="3" id="KW-1185">Reference proteome</keyword>
<sequence length="457" mass="51194">MRVTSQRAAKIRILGQNRRVTAPANISPVKKEPLPLPDIEPEQARIKRAELRKMRIIATSMLIVAAIIFITCHILQRYYDWVWLGFLRAAAEAGMVGGLADWFAVTALFRHPLKIPIPHTAIIREQKDKLGTSMATFVADNFLNPELVGEKIESAQLPKRLGQWLQEPENAAKVSGELGTAVKGIMDVVDDKEMLELIDRTIDHQIGDRVLAPELGEYVQKLLDSEKEEPAIQFLSEKAFQWAVNAGPTVDRIVNRDSPAWAPQILQDLVGARIHRELVDWTSKVSRQPNHEARLAAKRWLYEMANDLQNDPKTIEKVEEIKQNILAKEATSSMTEKTWENAKEFLLHTSADPNSLLRRKAHQMVMTMGHSMATSEKVQEVITERVVAAAKHVASNYAPEITGIISDTVERWDAAEASDKIEVLVGKDLQFIRMNGTIVGALAGLLIYTIAFFVLGV</sequence>
<protein>
    <recommendedName>
        <fullName evidence="4">DUF445 domain-containing protein</fullName>
    </recommendedName>
</protein>
<dbReference type="GO" id="GO:0005886">
    <property type="term" value="C:plasma membrane"/>
    <property type="evidence" value="ECO:0007669"/>
    <property type="project" value="TreeGrafter"/>
</dbReference>
<feature type="transmembrane region" description="Helical" evidence="1">
    <location>
        <begin position="56"/>
        <end position="76"/>
    </location>
</feature>
<dbReference type="PANTHER" id="PTHR38442:SF1">
    <property type="entry name" value="INNER MEMBRANE PROTEIN"/>
    <property type="match status" value="1"/>
</dbReference>
<proteinExistence type="predicted"/>
<evidence type="ECO:0000313" key="3">
    <source>
        <dbReference type="Proteomes" id="UP000324288"/>
    </source>
</evidence>
<dbReference type="PANTHER" id="PTHR38442">
    <property type="entry name" value="INNER MEMBRANE PROTEIN-RELATED"/>
    <property type="match status" value="1"/>
</dbReference>
<keyword evidence="1" id="KW-0472">Membrane</keyword>
<dbReference type="InterPro" id="IPR007383">
    <property type="entry name" value="DUF445"/>
</dbReference>
<organism evidence="2 3">
    <name type="scientific">Lawsonella clevelandensis</name>
    <dbReference type="NCBI Taxonomy" id="1528099"/>
    <lineage>
        <taxon>Bacteria</taxon>
        <taxon>Bacillati</taxon>
        <taxon>Actinomycetota</taxon>
        <taxon>Actinomycetes</taxon>
        <taxon>Mycobacteriales</taxon>
        <taxon>Lawsonellaceae</taxon>
        <taxon>Lawsonella</taxon>
    </lineage>
</organism>
<dbReference type="Pfam" id="PF04286">
    <property type="entry name" value="DUF445"/>
    <property type="match status" value="1"/>
</dbReference>